<organism evidence="1 2">
    <name type="scientific">Lactarius akahatsu</name>
    <dbReference type="NCBI Taxonomy" id="416441"/>
    <lineage>
        <taxon>Eukaryota</taxon>
        <taxon>Fungi</taxon>
        <taxon>Dikarya</taxon>
        <taxon>Basidiomycota</taxon>
        <taxon>Agaricomycotina</taxon>
        <taxon>Agaricomycetes</taxon>
        <taxon>Russulales</taxon>
        <taxon>Russulaceae</taxon>
        <taxon>Lactarius</taxon>
    </lineage>
</organism>
<reference evidence="1" key="1">
    <citation type="submission" date="2022-01" db="EMBL/GenBank/DDBJ databases">
        <title>Comparative genomics reveals a dynamic genome evolution in the ectomycorrhizal milk-cap (Lactarius) mushrooms.</title>
        <authorList>
            <consortium name="DOE Joint Genome Institute"/>
            <person name="Lebreton A."/>
            <person name="Tang N."/>
            <person name="Kuo A."/>
            <person name="LaButti K."/>
            <person name="Drula E."/>
            <person name="Barry K."/>
            <person name="Clum A."/>
            <person name="Lipzen A."/>
            <person name="Mousain D."/>
            <person name="Ng V."/>
            <person name="Wang R."/>
            <person name="Wang X."/>
            <person name="Dai Y."/>
            <person name="Henrissat B."/>
            <person name="Grigoriev I.V."/>
            <person name="Guerin-Laguette A."/>
            <person name="Yu F."/>
            <person name="Martin F.M."/>
        </authorList>
    </citation>
    <scope>NUCLEOTIDE SEQUENCE</scope>
    <source>
        <strain evidence="1">QP</strain>
    </source>
</reference>
<comment type="caution">
    <text evidence="1">The sequence shown here is derived from an EMBL/GenBank/DDBJ whole genome shotgun (WGS) entry which is preliminary data.</text>
</comment>
<name>A0AAD4LI56_9AGAM</name>
<protein>
    <submittedName>
        <fullName evidence="1">Uncharacterized protein</fullName>
    </submittedName>
</protein>
<proteinExistence type="predicted"/>
<evidence type="ECO:0000313" key="2">
    <source>
        <dbReference type="Proteomes" id="UP001201163"/>
    </source>
</evidence>
<dbReference type="EMBL" id="JAKELL010000024">
    <property type="protein sequence ID" value="KAH8991950.1"/>
    <property type="molecule type" value="Genomic_DNA"/>
</dbReference>
<sequence>MFSKKDRFCYQSPGQHIHKWVRCYGDIHEIFGFEWLFKRHFIIGFSQFFQRKWQWRLGKQHWWWYRRFHRGGCRRRNCGCSLHIISASGLLIRGLLNTETGDPSHSYYSDACCSDILVYVPGHWTFGRWLSAFVQWDKNEHIHETHRVTDINGLLTTEVVLPTSSMDLCITAPIFNAHTTRSGGFPGTEPRTEPA</sequence>
<accession>A0AAD4LI56</accession>
<dbReference type="AlphaFoldDB" id="A0AAD4LI56"/>
<keyword evidence="2" id="KW-1185">Reference proteome</keyword>
<evidence type="ECO:0000313" key="1">
    <source>
        <dbReference type="EMBL" id="KAH8991950.1"/>
    </source>
</evidence>
<gene>
    <name evidence="1" type="ORF">EDB92DRAFT_612085</name>
</gene>
<dbReference type="Proteomes" id="UP001201163">
    <property type="component" value="Unassembled WGS sequence"/>
</dbReference>